<keyword evidence="3" id="KW-1185">Reference proteome</keyword>
<keyword evidence="1" id="KW-0472">Membrane</keyword>
<evidence type="ECO:0000256" key="1">
    <source>
        <dbReference type="SAM" id="Phobius"/>
    </source>
</evidence>
<accession>A0A1H6MAE6</accession>
<gene>
    <name evidence="2" type="ORF">PYTT_1963</name>
</gene>
<dbReference type="Proteomes" id="UP000176204">
    <property type="component" value="Chromosome I"/>
</dbReference>
<feature type="transmembrane region" description="Helical" evidence="1">
    <location>
        <begin position="17"/>
        <end position="37"/>
    </location>
</feature>
<name>A0A1H6MAE6_9BACT</name>
<keyword evidence="1" id="KW-0812">Transmembrane</keyword>
<dbReference type="KEGG" id="agl:PYTT_1963"/>
<reference evidence="3" key="1">
    <citation type="submission" date="2016-09" db="EMBL/GenBank/DDBJ databases">
        <authorList>
            <person name="Koehorst J."/>
        </authorList>
    </citation>
    <scope>NUCLEOTIDE SEQUENCE [LARGE SCALE GENOMIC DNA]</scope>
</reference>
<proteinExistence type="predicted"/>
<keyword evidence="1" id="KW-1133">Transmembrane helix</keyword>
<organism evidence="2 3">
    <name type="scientific">Akkermansia glycaniphila</name>
    <dbReference type="NCBI Taxonomy" id="1679444"/>
    <lineage>
        <taxon>Bacteria</taxon>
        <taxon>Pseudomonadati</taxon>
        <taxon>Verrucomicrobiota</taxon>
        <taxon>Verrucomicrobiia</taxon>
        <taxon>Verrucomicrobiales</taxon>
        <taxon>Akkermansiaceae</taxon>
        <taxon>Akkermansia</taxon>
    </lineage>
</organism>
<evidence type="ECO:0000313" key="2">
    <source>
        <dbReference type="EMBL" id="SEH94560.1"/>
    </source>
</evidence>
<sequence length="165" mass="19270">MCLSAYSNATISMKRSILTIFVSALSFALAVFCFIYYDCFWRTSILLTAWSGFDDSSSSCNTFTSEISARTVVERFEMVARQYFAKYPDTEMAIYEDSITFPSLVLQRRNARTGRYFYCCFYEANDSIGVYFEHSSEKWQNHNQKVQDLQTVDECIRWVALFSER</sequence>
<protein>
    <submittedName>
        <fullName evidence="2">Uncharacterized protein</fullName>
    </submittedName>
</protein>
<dbReference type="AlphaFoldDB" id="A0A1H6MAE6"/>
<dbReference type="EMBL" id="LT629973">
    <property type="protein sequence ID" value="SEH94560.1"/>
    <property type="molecule type" value="Genomic_DNA"/>
</dbReference>
<evidence type="ECO:0000313" key="3">
    <source>
        <dbReference type="Proteomes" id="UP000176204"/>
    </source>
</evidence>